<dbReference type="InterPro" id="IPR020471">
    <property type="entry name" value="AKR"/>
</dbReference>
<dbReference type="PANTHER" id="PTHR11732">
    <property type="entry name" value="ALDO/KETO REDUCTASE"/>
    <property type="match status" value="1"/>
</dbReference>
<evidence type="ECO:0000259" key="2">
    <source>
        <dbReference type="Pfam" id="PF00248"/>
    </source>
</evidence>
<dbReference type="OrthoDB" id="5357513at2759"/>
<sequence>MESSSRFRGIPDIIYGTAFKFDDTAALVAVALKAGFRAIDTAANKPQYQEALVGEGIAAALESGVMQRSELFIQTKFSPAKAGRDPAIYPYDTTKSIPEQVEESLSSSLTRLGVTYIDGLVLHSLYPNIEDTLTAWRAMESFVPSKVSYLGLSNVDVDSLRQVYDAATVKPSSIQNRFTQDTVPNPDADLPPGLPYPDVAYDRDVREYCKTTNITYVPWGVLWSNPAILDDDPEQLLARTAQKIGVSKQALYYSCLRNLGGCQVSILCGTTKEATMQEVLAGLDKLQRYLLESEENKKIWQVCVDHVRSIANGM</sequence>
<dbReference type="Proteomes" id="UP000014074">
    <property type="component" value="Unassembled WGS sequence"/>
</dbReference>
<dbReference type="Gene3D" id="3.20.20.100">
    <property type="entry name" value="NADP-dependent oxidoreductase domain"/>
    <property type="match status" value="1"/>
</dbReference>
<dbReference type="KEGG" id="tmn:UCRPA7_6000"/>
<dbReference type="Pfam" id="PF00248">
    <property type="entry name" value="Aldo_ket_red"/>
    <property type="match status" value="1"/>
</dbReference>
<keyword evidence="4" id="KW-1185">Reference proteome</keyword>
<name>R8BGL8_PHAM7</name>
<evidence type="ECO:0000313" key="3">
    <source>
        <dbReference type="EMBL" id="EON98434.1"/>
    </source>
</evidence>
<gene>
    <name evidence="3" type="ORF">UCRPA7_6000</name>
</gene>
<accession>R8BGL8</accession>
<evidence type="ECO:0000313" key="4">
    <source>
        <dbReference type="Proteomes" id="UP000014074"/>
    </source>
</evidence>
<dbReference type="InterPro" id="IPR023210">
    <property type="entry name" value="NADP_OxRdtase_dom"/>
</dbReference>
<feature type="domain" description="NADP-dependent oxidoreductase" evidence="2">
    <location>
        <begin position="17"/>
        <end position="222"/>
    </location>
</feature>
<dbReference type="HOGENOM" id="CLU_023205_10_1_1"/>
<dbReference type="AlphaFoldDB" id="R8BGL8"/>
<protein>
    <submittedName>
        <fullName evidence="3">Putative aldo-keto reductase protein</fullName>
    </submittedName>
</protein>
<dbReference type="RefSeq" id="XP_007916733.1">
    <property type="nucleotide sequence ID" value="XM_007918542.1"/>
</dbReference>
<organism evidence="3 4">
    <name type="scientific">Phaeoacremonium minimum (strain UCR-PA7)</name>
    <name type="common">Esca disease fungus</name>
    <name type="synonym">Togninia minima</name>
    <dbReference type="NCBI Taxonomy" id="1286976"/>
    <lineage>
        <taxon>Eukaryota</taxon>
        <taxon>Fungi</taxon>
        <taxon>Dikarya</taxon>
        <taxon>Ascomycota</taxon>
        <taxon>Pezizomycotina</taxon>
        <taxon>Sordariomycetes</taxon>
        <taxon>Sordariomycetidae</taxon>
        <taxon>Togniniales</taxon>
        <taxon>Togniniaceae</taxon>
        <taxon>Phaeoacremonium</taxon>
    </lineage>
</organism>
<dbReference type="GeneID" id="19326613"/>
<dbReference type="InterPro" id="IPR036812">
    <property type="entry name" value="NAD(P)_OxRdtase_dom_sf"/>
</dbReference>
<dbReference type="EMBL" id="KB933216">
    <property type="protein sequence ID" value="EON98434.1"/>
    <property type="molecule type" value="Genomic_DNA"/>
</dbReference>
<reference evidence="4" key="1">
    <citation type="journal article" date="2013" name="Genome Announc.">
        <title>Draft genome sequence of the ascomycete Phaeoacremonium aleophilum strain UCR-PA7, a causal agent of the esca disease complex in grapevines.</title>
        <authorList>
            <person name="Blanco-Ulate B."/>
            <person name="Rolshausen P."/>
            <person name="Cantu D."/>
        </authorList>
    </citation>
    <scope>NUCLEOTIDE SEQUENCE [LARGE SCALE GENOMIC DNA]</scope>
    <source>
        <strain evidence="4">UCR-PA7</strain>
    </source>
</reference>
<evidence type="ECO:0000256" key="1">
    <source>
        <dbReference type="ARBA" id="ARBA00023002"/>
    </source>
</evidence>
<dbReference type="SUPFAM" id="SSF51430">
    <property type="entry name" value="NAD(P)-linked oxidoreductase"/>
    <property type="match status" value="1"/>
</dbReference>
<proteinExistence type="predicted"/>
<dbReference type="GO" id="GO:0016491">
    <property type="term" value="F:oxidoreductase activity"/>
    <property type="evidence" value="ECO:0007669"/>
    <property type="project" value="UniProtKB-KW"/>
</dbReference>
<dbReference type="eggNOG" id="KOG1577">
    <property type="taxonomic scope" value="Eukaryota"/>
</dbReference>
<keyword evidence="1" id="KW-0560">Oxidoreductase</keyword>